<reference evidence="1" key="1">
    <citation type="journal article" date="2020" name="Nat. Commun.">
        <title>Large-scale genome sequencing of mycorrhizal fungi provides insights into the early evolution of symbiotic traits.</title>
        <authorList>
            <person name="Miyauchi S."/>
            <person name="Kiss E."/>
            <person name="Kuo A."/>
            <person name="Drula E."/>
            <person name="Kohler A."/>
            <person name="Sanchez-Garcia M."/>
            <person name="Morin E."/>
            <person name="Andreopoulos B."/>
            <person name="Barry K.W."/>
            <person name="Bonito G."/>
            <person name="Buee M."/>
            <person name="Carver A."/>
            <person name="Chen C."/>
            <person name="Cichocki N."/>
            <person name="Clum A."/>
            <person name="Culley D."/>
            <person name="Crous P.W."/>
            <person name="Fauchery L."/>
            <person name="Girlanda M."/>
            <person name="Hayes R.D."/>
            <person name="Keri Z."/>
            <person name="LaButti K."/>
            <person name="Lipzen A."/>
            <person name="Lombard V."/>
            <person name="Magnuson J."/>
            <person name="Maillard F."/>
            <person name="Murat C."/>
            <person name="Nolan M."/>
            <person name="Ohm R.A."/>
            <person name="Pangilinan J."/>
            <person name="Pereira M.F."/>
            <person name="Perotto S."/>
            <person name="Peter M."/>
            <person name="Pfister S."/>
            <person name="Riley R."/>
            <person name="Sitrit Y."/>
            <person name="Stielow J.B."/>
            <person name="Szollosi G."/>
            <person name="Zifcakova L."/>
            <person name="Stursova M."/>
            <person name="Spatafora J.W."/>
            <person name="Tedersoo L."/>
            <person name="Vaario L.M."/>
            <person name="Yamada A."/>
            <person name="Yan M."/>
            <person name="Wang P."/>
            <person name="Xu J."/>
            <person name="Bruns T."/>
            <person name="Baldrian P."/>
            <person name="Vilgalys R."/>
            <person name="Dunand C."/>
            <person name="Henrissat B."/>
            <person name="Grigoriev I.V."/>
            <person name="Hibbett D."/>
            <person name="Nagy L.G."/>
            <person name="Martin F.M."/>
        </authorList>
    </citation>
    <scope>NUCLEOTIDE SEQUENCE</scope>
    <source>
        <strain evidence="1">UP504</strain>
    </source>
</reference>
<name>A0A9P6AMQ3_9AGAM</name>
<comment type="caution">
    <text evidence="1">The sequence shown here is derived from an EMBL/GenBank/DDBJ whole genome shotgun (WGS) entry which is preliminary data.</text>
</comment>
<protein>
    <submittedName>
        <fullName evidence="1">Uncharacterized protein</fullName>
    </submittedName>
</protein>
<dbReference type="AlphaFoldDB" id="A0A9P6AMQ3"/>
<sequence length="132" mass="14925">MPFPDFDDILGRLTVLLFSKVFYDVVMPFAHRGSSLHFKSLTPPKIESMQNVILMRRDIPSAWEDKSELGVDPAMTLIDILPSGIQLPMSFTMAKDDYKITAFISGLGDVHGRPLQLDHISHRGLRPLDELF</sequence>
<gene>
    <name evidence="1" type="ORF">BS47DRAFT_1398003</name>
</gene>
<keyword evidence="2" id="KW-1185">Reference proteome</keyword>
<dbReference type="OrthoDB" id="2142759at2759"/>
<dbReference type="EMBL" id="MU129064">
    <property type="protein sequence ID" value="KAF9508125.1"/>
    <property type="molecule type" value="Genomic_DNA"/>
</dbReference>
<accession>A0A9P6AMQ3</accession>
<dbReference type="Proteomes" id="UP000886523">
    <property type="component" value="Unassembled WGS sequence"/>
</dbReference>
<evidence type="ECO:0000313" key="1">
    <source>
        <dbReference type="EMBL" id="KAF9508125.1"/>
    </source>
</evidence>
<proteinExistence type="predicted"/>
<organism evidence="1 2">
    <name type="scientific">Hydnum rufescens UP504</name>
    <dbReference type="NCBI Taxonomy" id="1448309"/>
    <lineage>
        <taxon>Eukaryota</taxon>
        <taxon>Fungi</taxon>
        <taxon>Dikarya</taxon>
        <taxon>Basidiomycota</taxon>
        <taxon>Agaricomycotina</taxon>
        <taxon>Agaricomycetes</taxon>
        <taxon>Cantharellales</taxon>
        <taxon>Hydnaceae</taxon>
        <taxon>Hydnum</taxon>
    </lineage>
</organism>
<evidence type="ECO:0000313" key="2">
    <source>
        <dbReference type="Proteomes" id="UP000886523"/>
    </source>
</evidence>